<sequence>MIGVLIEDKEVVESLMGGNPWKAGKFALSLCLSLWSCRWKSYLLHEELLRRCVESGVSYVSSEVEKIIESPNATVSLNVKTISPLHAEATDIKGFFGETNSGRRSAFLKDVYASPTVKFEVEIQPQNPINLARVRPQM</sequence>
<dbReference type="EMBL" id="CM042010">
    <property type="protein sequence ID" value="KAI3782900.1"/>
    <property type="molecule type" value="Genomic_DNA"/>
</dbReference>
<organism evidence="1 2">
    <name type="scientific">Cichorium intybus</name>
    <name type="common">Chicory</name>
    <dbReference type="NCBI Taxonomy" id="13427"/>
    <lineage>
        <taxon>Eukaryota</taxon>
        <taxon>Viridiplantae</taxon>
        <taxon>Streptophyta</taxon>
        <taxon>Embryophyta</taxon>
        <taxon>Tracheophyta</taxon>
        <taxon>Spermatophyta</taxon>
        <taxon>Magnoliopsida</taxon>
        <taxon>eudicotyledons</taxon>
        <taxon>Gunneridae</taxon>
        <taxon>Pentapetalae</taxon>
        <taxon>asterids</taxon>
        <taxon>campanulids</taxon>
        <taxon>Asterales</taxon>
        <taxon>Asteraceae</taxon>
        <taxon>Cichorioideae</taxon>
        <taxon>Cichorieae</taxon>
        <taxon>Cichoriinae</taxon>
        <taxon>Cichorium</taxon>
    </lineage>
</organism>
<proteinExistence type="predicted"/>
<name>A0ACB9GIP9_CICIN</name>
<keyword evidence="2" id="KW-1185">Reference proteome</keyword>
<gene>
    <name evidence="1" type="ORF">L2E82_12958</name>
</gene>
<comment type="caution">
    <text evidence="1">The sequence shown here is derived from an EMBL/GenBank/DDBJ whole genome shotgun (WGS) entry which is preliminary data.</text>
</comment>
<reference evidence="2" key="1">
    <citation type="journal article" date="2022" name="Mol. Ecol. Resour.">
        <title>The genomes of chicory, endive, great burdock and yacon provide insights into Asteraceae palaeo-polyploidization history and plant inulin production.</title>
        <authorList>
            <person name="Fan W."/>
            <person name="Wang S."/>
            <person name="Wang H."/>
            <person name="Wang A."/>
            <person name="Jiang F."/>
            <person name="Liu H."/>
            <person name="Zhao H."/>
            <person name="Xu D."/>
            <person name="Zhang Y."/>
        </authorList>
    </citation>
    <scope>NUCLEOTIDE SEQUENCE [LARGE SCALE GENOMIC DNA]</scope>
    <source>
        <strain evidence="2">cv. Punajuju</strain>
    </source>
</reference>
<accession>A0ACB9GIP9</accession>
<reference evidence="1 2" key="2">
    <citation type="journal article" date="2022" name="Mol. Ecol. Resour.">
        <title>The genomes of chicory, endive, great burdock and yacon provide insights into Asteraceae paleo-polyploidization history and plant inulin production.</title>
        <authorList>
            <person name="Fan W."/>
            <person name="Wang S."/>
            <person name="Wang H."/>
            <person name="Wang A."/>
            <person name="Jiang F."/>
            <person name="Liu H."/>
            <person name="Zhao H."/>
            <person name="Xu D."/>
            <person name="Zhang Y."/>
        </authorList>
    </citation>
    <scope>NUCLEOTIDE SEQUENCE [LARGE SCALE GENOMIC DNA]</scope>
    <source>
        <strain evidence="2">cv. Punajuju</strain>
        <tissue evidence="1">Leaves</tissue>
    </source>
</reference>
<evidence type="ECO:0000313" key="1">
    <source>
        <dbReference type="EMBL" id="KAI3782900.1"/>
    </source>
</evidence>
<evidence type="ECO:0000313" key="2">
    <source>
        <dbReference type="Proteomes" id="UP001055811"/>
    </source>
</evidence>
<protein>
    <submittedName>
        <fullName evidence="1">Uncharacterized protein</fullName>
    </submittedName>
</protein>
<dbReference type="Proteomes" id="UP001055811">
    <property type="component" value="Linkage Group LG02"/>
</dbReference>